<feature type="domain" description="HTH tetR-type" evidence="6">
    <location>
        <begin position="28"/>
        <end position="88"/>
    </location>
</feature>
<dbReference type="Pfam" id="PF00440">
    <property type="entry name" value="TetR_N"/>
    <property type="match status" value="1"/>
</dbReference>
<dbReference type="PANTHER" id="PTHR30055">
    <property type="entry name" value="HTH-TYPE TRANSCRIPTIONAL REGULATOR RUTR"/>
    <property type="match status" value="1"/>
</dbReference>
<dbReference type="InterPro" id="IPR050109">
    <property type="entry name" value="HTH-type_TetR-like_transc_reg"/>
</dbReference>
<evidence type="ECO:0000256" key="5">
    <source>
        <dbReference type="SAM" id="MobiDB-lite"/>
    </source>
</evidence>
<keyword evidence="8" id="KW-1185">Reference proteome</keyword>
<dbReference type="Gene3D" id="1.10.357.10">
    <property type="entry name" value="Tetracycline Repressor, domain 2"/>
    <property type="match status" value="1"/>
</dbReference>
<organism evidence="7 8">
    <name type="scientific">Edaphosphingomonas laterariae</name>
    <dbReference type="NCBI Taxonomy" id="861865"/>
    <lineage>
        <taxon>Bacteria</taxon>
        <taxon>Pseudomonadati</taxon>
        <taxon>Pseudomonadota</taxon>
        <taxon>Alphaproteobacteria</taxon>
        <taxon>Sphingomonadales</taxon>
        <taxon>Rhizorhabdaceae</taxon>
        <taxon>Edaphosphingomonas</taxon>
    </lineage>
</organism>
<evidence type="ECO:0000256" key="4">
    <source>
        <dbReference type="PROSITE-ProRule" id="PRU00335"/>
    </source>
</evidence>
<name>A0A239BGF8_9SPHN</name>
<dbReference type="PROSITE" id="PS50977">
    <property type="entry name" value="HTH_TETR_2"/>
    <property type="match status" value="1"/>
</dbReference>
<dbReference type="PRINTS" id="PR00455">
    <property type="entry name" value="HTHTETR"/>
</dbReference>
<evidence type="ECO:0000313" key="8">
    <source>
        <dbReference type="Proteomes" id="UP000198281"/>
    </source>
</evidence>
<dbReference type="PANTHER" id="PTHR30055:SF234">
    <property type="entry name" value="HTH-TYPE TRANSCRIPTIONAL REGULATOR BETI"/>
    <property type="match status" value="1"/>
</dbReference>
<dbReference type="Proteomes" id="UP000198281">
    <property type="component" value="Unassembled WGS sequence"/>
</dbReference>
<dbReference type="SUPFAM" id="SSF46689">
    <property type="entry name" value="Homeodomain-like"/>
    <property type="match status" value="1"/>
</dbReference>
<keyword evidence="2 4" id="KW-0238">DNA-binding</keyword>
<dbReference type="GO" id="GO:0000976">
    <property type="term" value="F:transcription cis-regulatory region binding"/>
    <property type="evidence" value="ECO:0007669"/>
    <property type="project" value="TreeGrafter"/>
</dbReference>
<proteinExistence type="predicted"/>
<evidence type="ECO:0000256" key="3">
    <source>
        <dbReference type="ARBA" id="ARBA00023163"/>
    </source>
</evidence>
<keyword evidence="1" id="KW-0805">Transcription regulation</keyword>
<reference evidence="8" key="1">
    <citation type="submission" date="2017-06" db="EMBL/GenBank/DDBJ databases">
        <authorList>
            <person name="Varghese N."/>
            <person name="Submissions S."/>
        </authorList>
    </citation>
    <scope>NUCLEOTIDE SEQUENCE [LARGE SCALE GENOMIC DNA]</scope>
    <source>
        <strain evidence="8">LNB2</strain>
    </source>
</reference>
<protein>
    <submittedName>
        <fullName evidence="7">Transcriptional regulator, TetR family</fullName>
    </submittedName>
</protein>
<evidence type="ECO:0000256" key="1">
    <source>
        <dbReference type="ARBA" id="ARBA00023015"/>
    </source>
</evidence>
<dbReference type="AlphaFoldDB" id="A0A239BGF8"/>
<dbReference type="InterPro" id="IPR001647">
    <property type="entry name" value="HTH_TetR"/>
</dbReference>
<evidence type="ECO:0000313" key="7">
    <source>
        <dbReference type="EMBL" id="SNS06164.1"/>
    </source>
</evidence>
<feature type="DNA-binding region" description="H-T-H motif" evidence="4">
    <location>
        <begin position="51"/>
        <end position="70"/>
    </location>
</feature>
<dbReference type="InterPro" id="IPR009057">
    <property type="entry name" value="Homeodomain-like_sf"/>
</dbReference>
<evidence type="ECO:0000259" key="6">
    <source>
        <dbReference type="PROSITE" id="PS50977"/>
    </source>
</evidence>
<accession>A0A239BGF8</accession>
<dbReference type="RefSeq" id="WP_179220652.1">
    <property type="nucleotide sequence ID" value="NZ_FZOS01000001.1"/>
</dbReference>
<feature type="region of interest" description="Disordered" evidence="5">
    <location>
        <begin position="1"/>
        <end position="20"/>
    </location>
</feature>
<gene>
    <name evidence="7" type="ORF">SAMN06295912_10199</name>
</gene>
<evidence type="ECO:0000256" key="2">
    <source>
        <dbReference type="ARBA" id="ARBA00023125"/>
    </source>
</evidence>
<sequence>MTTDNLQIARPERRPSPGRQAYLRQRREATRAAILQAARGVFAQCNYIDAKIEDIIRAAGVSRATFYAHFESKLELAYAIYDEIVPQTTALFDALPEAGDAGIDAIKAWLRAFADIHVEHRYVTPLIAQLQLFESGFRQRVLNDSEGFIDRLARSGVRGFAETAGTGPEARRQRVHARLVTNRAAAVCAEIARGETSPADTEIVLDLVGRELLEFMAGTR</sequence>
<dbReference type="GO" id="GO:0003700">
    <property type="term" value="F:DNA-binding transcription factor activity"/>
    <property type="evidence" value="ECO:0007669"/>
    <property type="project" value="TreeGrafter"/>
</dbReference>
<keyword evidence="3" id="KW-0804">Transcription</keyword>
<dbReference type="EMBL" id="FZOS01000001">
    <property type="protein sequence ID" value="SNS06164.1"/>
    <property type="molecule type" value="Genomic_DNA"/>
</dbReference>